<dbReference type="SMART" id="SM00382">
    <property type="entry name" value="AAA"/>
    <property type="match status" value="1"/>
</dbReference>
<evidence type="ECO:0000256" key="8">
    <source>
        <dbReference type="SAM" id="MobiDB-lite"/>
    </source>
</evidence>
<dbReference type="Gene3D" id="3.40.50.300">
    <property type="entry name" value="P-loop containing nucleotide triphosphate hydrolases"/>
    <property type="match status" value="1"/>
</dbReference>
<dbReference type="STRING" id="35722.A0A0B7N2N8"/>
<dbReference type="SMART" id="SM00962">
    <property type="entry name" value="SRP54"/>
    <property type="match status" value="1"/>
</dbReference>
<keyword evidence="5" id="KW-0342">GTP-binding</keyword>
<dbReference type="GO" id="GO:0005785">
    <property type="term" value="C:signal recognition particle receptor complex"/>
    <property type="evidence" value="ECO:0007669"/>
    <property type="project" value="InterPro"/>
</dbReference>
<sequence>MLDLFTILTKGGFVLWQKTFASINGSPVEDLIRNVLIEERAGTDLYFKENYALKWTFANELDLVFVVAYQKILQLNYIEELLETVKRMFLASNKELIAQGKLEDGDFTSFSHVFDKLLQQIEDKYSFQNRQRAPRKFENTKKFESSLKGSQAQNTGTLPVISLNTVDEDEITKNIKALKLQASPRTGPRARKAKPSKSTSTGSLSTNEDTTQKKKKSQKQARVWDGQIAKGEMEALDFSNAKSNNNEVDDEDADADAIAAQFVDESKLGQKNAQGIYEVQDVVQEDDDEMDFEDEDADLSKKVETGTSGLFSYFKSFTGQREITAAILDPVIATIKEHLITQNVATDIAEHLCQSVRTSLLGKKLGSFERISTAVRNSMETALKRILTPKTSLDILRDIEQAKSEKRPYTMCFIGVNGVGKSTNLSKVCFWLLQNNYKILIAACDTFRSGAVEQLRVHTRNLRALQTSGDGIVELFERGYGKDSAGIAKDAISYATVNNFDVVLIDTAGRMQDNEPLMRALSKLVSVNQPDKIIFVGEALVGNEAVDQLTKFNQALKDFSGLQNPRHIDGMILTKFDTIDDKVGAALSMTYITGQPIYFVGTGQTYTDLKNLKVSHVVHSLLKK</sequence>
<dbReference type="EMBL" id="LN721430">
    <property type="protein sequence ID" value="CEP09354.1"/>
    <property type="molecule type" value="Genomic_DNA"/>
</dbReference>
<evidence type="ECO:0000256" key="7">
    <source>
        <dbReference type="ARBA" id="ARBA00023170"/>
    </source>
</evidence>
<dbReference type="GO" id="GO:0005047">
    <property type="term" value="F:signal recognition particle binding"/>
    <property type="evidence" value="ECO:0007669"/>
    <property type="project" value="InterPro"/>
</dbReference>
<dbReference type="InterPro" id="IPR003593">
    <property type="entry name" value="AAA+_ATPase"/>
</dbReference>
<reference evidence="10 11" key="1">
    <citation type="submission" date="2014-09" db="EMBL/GenBank/DDBJ databases">
        <authorList>
            <person name="Ellenberger Sabrina"/>
        </authorList>
    </citation>
    <scope>NUCLEOTIDE SEQUENCE [LARGE SCALE GENOMIC DNA]</scope>
    <source>
        <strain evidence="10 11">CBS 412.66</strain>
    </source>
</reference>
<dbReference type="InterPro" id="IPR042101">
    <property type="entry name" value="SRP54_N_sf"/>
</dbReference>
<dbReference type="PANTHER" id="PTHR43134:SF1">
    <property type="entry name" value="SIGNAL RECOGNITION PARTICLE RECEPTOR SUBUNIT ALPHA"/>
    <property type="match status" value="1"/>
</dbReference>
<dbReference type="CDD" id="cd14826">
    <property type="entry name" value="SR_alpha_SRX"/>
    <property type="match status" value="1"/>
</dbReference>
<dbReference type="Pfam" id="PF00448">
    <property type="entry name" value="SRP54"/>
    <property type="match status" value="1"/>
</dbReference>
<dbReference type="GO" id="GO:0003924">
    <property type="term" value="F:GTPase activity"/>
    <property type="evidence" value="ECO:0007669"/>
    <property type="project" value="InterPro"/>
</dbReference>
<dbReference type="FunFam" id="3.40.50.300:FF:000188">
    <property type="entry name" value="signal recognition particle receptor subunit alpha"/>
    <property type="match status" value="1"/>
</dbReference>
<feature type="compositionally biased region" description="Polar residues" evidence="8">
    <location>
        <begin position="196"/>
        <end position="209"/>
    </location>
</feature>
<feature type="domain" description="SRP54-type proteins GTP-binding" evidence="9">
    <location>
        <begin position="596"/>
        <end position="609"/>
    </location>
</feature>
<evidence type="ECO:0000259" key="9">
    <source>
        <dbReference type="PROSITE" id="PS00300"/>
    </source>
</evidence>
<dbReference type="PANTHER" id="PTHR43134">
    <property type="entry name" value="SIGNAL RECOGNITION PARTICLE RECEPTOR SUBUNIT ALPHA"/>
    <property type="match status" value="1"/>
</dbReference>
<dbReference type="Gene3D" id="3.30.450.60">
    <property type="match status" value="1"/>
</dbReference>
<evidence type="ECO:0000256" key="1">
    <source>
        <dbReference type="ARBA" id="ARBA00004397"/>
    </source>
</evidence>
<dbReference type="GO" id="GO:0005525">
    <property type="term" value="F:GTP binding"/>
    <property type="evidence" value="ECO:0007669"/>
    <property type="project" value="UniProtKB-KW"/>
</dbReference>
<dbReference type="GO" id="GO:0006886">
    <property type="term" value="P:intracellular protein transport"/>
    <property type="evidence" value="ECO:0007669"/>
    <property type="project" value="InterPro"/>
</dbReference>
<dbReference type="CDD" id="cd17876">
    <property type="entry name" value="SRalpha_C"/>
    <property type="match status" value="1"/>
</dbReference>
<keyword evidence="4" id="KW-0256">Endoplasmic reticulum</keyword>
<dbReference type="Gene3D" id="1.20.120.140">
    <property type="entry name" value="Signal recognition particle SRP54, nucleotide-binding domain"/>
    <property type="match status" value="1"/>
</dbReference>
<dbReference type="AlphaFoldDB" id="A0A0B7N2N8"/>
<evidence type="ECO:0000256" key="4">
    <source>
        <dbReference type="ARBA" id="ARBA00022824"/>
    </source>
</evidence>
<organism evidence="10 11">
    <name type="scientific">Parasitella parasitica</name>
    <dbReference type="NCBI Taxonomy" id="35722"/>
    <lineage>
        <taxon>Eukaryota</taxon>
        <taxon>Fungi</taxon>
        <taxon>Fungi incertae sedis</taxon>
        <taxon>Mucoromycota</taxon>
        <taxon>Mucoromycotina</taxon>
        <taxon>Mucoromycetes</taxon>
        <taxon>Mucorales</taxon>
        <taxon>Mucorineae</taxon>
        <taxon>Mucoraceae</taxon>
        <taxon>Parasitella</taxon>
    </lineage>
</organism>
<proteinExistence type="inferred from homology"/>
<dbReference type="SUPFAM" id="SSF47364">
    <property type="entry name" value="Domain of the SRP/SRP receptor G-proteins"/>
    <property type="match status" value="1"/>
</dbReference>
<dbReference type="GO" id="GO:0006614">
    <property type="term" value="P:SRP-dependent cotranslational protein targeting to membrane"/>
    <property type="evidence" value="ECO:0007669"/>
    <property type="project" value="InterPro"/>
</dbReference>
<dbReference type="SMART" id="SM00963">
    <property type="entry name" value="SRP54_N"/>
    <property type="match status" value="1"/>
</dbReference>
<protein>
    <recommendedName>
        <fullName evidence="9">SRP54-type proteins GTP-binding domain-containing protein</fullName>
    </recommendedName>
</protein>
<dbReference type="InterPro" id="IPR000897">
    <property type="entry name" value="SRP54_GTPase_dom"/>
</dbReference>
<dbReference type="OrthoDB" id="1727884at2759"/>
<keyword evidence="3" id="KW-0547">Nucleotide-binding</keyword>
<evidence type="ECO:0000256" key="2">
    <source>
        <dbReference type="ARBA" id="ARBA00008531"/>
    </source>
</evidence>
<dbReference type="InterPro" id="IPR036225">
    <property type="entry name" value="SRP/SRP_N"/>
</dbReference>
<dbReference type="SUPFAM" id="SSF64356">
    <property type="entry name" value="SNARE-like"/>
    <property type="match status" value="1"/>
</dbReference>
<dbReference type="InterPro" id="IPR027417">
    <property type="entry name" value="P-loop_NTPase"/>
</dbReference>
<dbReference type="PROSITE" id="PS00300">
    <property type="entry name" value="SRP54"/>
    <property type="match status" value="1"/>
</dbReference>
<evidence type="ECO:0000256" key="3">
    <source>
        <dbReference type="ARBA" id="ARBA00022741"/>
    </source>
</evidence>
<evidence type="ECO:0000313" key="10">
    <source>
        <dbReference type="EMBL" id="CEP09354.1"/>
    </source>
</evidence>
<dbReference type="Proteomes" id="UP000054107">
    <property type="component" value="Unassembled WGS sequence"/>
</dbReference>
<dbReference type="InterPro" id="IPR013822">
    <property type="entry name" value="Signal_recog_particl_SRP54_hlx"/>
</dbReference>
<dbReference type="SUPFAM" id="SSF52540">
    <property type="entry name" value="P-loop containing nucleoside triphosphate hydrolases"/>
    <property type="match status" value="1"/>
</dbReference>
<evidence type="ECO:0000256" key="6">
    <source>
        <dbReference type="ARBA" id="ARBA00023136"/>
    </source>
</evidence>
<comment type="similarity">
    <text evidence="2">Belongs to the GTP-binding SRP family.</text>
</comment>
<accession>A0A0B7N2N8</accession>
<evidence type="ECO:0000313" key="11">
    <source>
        <dbReference type="Proteomes" id="UP000054107"/>
    </source>
</evidence>
<dbReference type="InterPro" id="IPR011012">
    <property type="entry name" value="Longin-like_dom_sf"/>
</dbReference>
<dbReference type="Pfam" id="PF02881">
    <property type="entry name" value="SRP54_N"/>
    <property type="match status" value="1"/>
</dbReference>
<keyword evidence="11" id="KW-1185">Reference proteome</keyword>
<name>A0A0B7N2N8_9FUNG</name>
<dbReference type="InterPro" id="IPR007222">
    <property type="entry name" value="Sig_recog_particle_rcpt_asu_N"/>
</dbReference>
<dbReference type="Pfam" id="PF04086">
    <property type="entry name" value="SRP-alpha_N"/>
    <property type="match status" value="1"/>
</dbReference>
<comment type="subcellular location">
    <subcellularLocation>
        <location evidence="1">Endoplasmic reticulum membrane</location>
        <topology evidence="1">Peripheral membrane protein</topology>
        <orientation evidence="1">Cytoplasmic side</orientation>
    </subcellularLocation>
</comment>
<keyword evidence="6" id="KW-0472">Membrane</keyword>
<feature type="region of interest" description="Disordered" evidence="8">
    <location>
        <begin position="179"/>
        <end position="223"/>
    </location>
</feature>
<gene>
    <name evidence="10" type="primary">PARPA_02840.1 scaffold 5421</name>
</gene>
<evidence type="ECO:0000256" key="5">
    <source>
        <dbReference type="ARBA" id="ARBA00023134"/>
    </source>
</evidence>
<keyword evidence="7" id="KW-0675">Receptor</keyword>